<name>A0A7Z2VWC7_9BURK</name>
<evidence type="ECO:0000259" key="11">
    <source>
        <dbReference type="Pfam" id="PF05193"/>
    </source>
</evidence>
<evidence type="ECO:0000259" key="10">
    <source>
        <dbReference type="Pfam" id="PF00675"/>
    </source>
</evidence>
<organism evidence="12 13">
    <name type="scientific">Massilia forsythiae</name>
    <dbReference type="NCBI Taxonomy" id="2728020"/>
    <lineage>
        <taxon>Bacteria</taxon>
        <taxon>Pseudomonadati</taxon>
        <taxon>Pseudomonadota</taxon>
        <taxon>Betaproteobacteria</taxon>
        <taxon>Burkholderiales</taxon>
        <taxon>Oxalobacteraceae</taxon>
        <taxon>Telluria group</taxon>
        <taxon>Massilia</taxon>
    </lineage>
</organism>
<evidence type="ECO:0000256" key="7">
    <source>
        <dbReference type="ARBA" id="ARBA00023049"/>
    </source>
</evidence>
<feature type="chain" id="PRO_5030822137" evidence="9">
    <location>
        <begin position="35"/>
        <end position="964"/>
    </location>
</feature>
<dbReference type="PROSITE" id="PS50096">
    <property type="entry name" value="IQ"/>
    <property type="match status" value="1"/>
</dbReference>
<protein>
    <submittedName>
        <fullName evidence="12">Insulinase family protein</fullName>
    </submittedName>
</protein>
<sequence length="964" mass="105388">MPKHPSAPASPVDTLCRLSAACATCLALALPAQAQSTPAALAAPTAPAAPALTDPLPVNPALKLGKLDNGLTYYIQKNAKPAQRVELRLVVKAGSILEDDDQRGLAHFIEHMGFNGSTHFRKHELVSYLQSIGVRFGADLNAQTGFDSTIYMLPIPTDKPDNLERGFQVLEDWAHGMALGTQEIDDERSIILEEKRLRSGYGARWLEAALPKLANGARYQDRLPIGTEDSILHSRPDALRRFYADWYRPDLMAVIVVGDIDPAEAERMVRRHFSTLAMPSKPRALPLTPLPPLGAPEALVFLDREAPNSSVQLIYSLYRRRPDATVGDYRQDLVRRLFAGMMGMRMARQIQLAEPPFVQGFAGETGVPFGINQRQYAAGATVGKAGVDAAIDALVQQNQRARQFGFSESELDVAKRSVLAAYDYGYRSRDTRDSAQVLAEYIRNFLTGEAIPGSENEYGYAKAFMPGVTLEEVNAYARTVIPATAPKTVLYTSNSANAQTAPTGPALLARVDAAQTLPVEKTIDKPVVGKLMSYKPEPGAIVAQSRDEALGLTRLTLSNGVKVVLKPTGFSKDSVQMAAVRPGGQMLFPDADKTAARFAAAVQGAMGVASYSPSDLRNVLAGRNVTAGAGMSNYADFLNGRSSSEDVETLLQLNYLAMTNPRRDENLFRGFVGRSAEQVQGRAAVPEARFADARLQALYGGHPRVELQPRPADFETLNLDRTLTLFRSRMASAKGMTFFFVGDFDVEAIKPLLATYVATLPVTDLALHYRDPGIRQVPGVVRKQFKAGLEQKSIVSVDFSGDVPYSKDESTAFRVLLGVLNLRITDALREKQKLIYSGSAGGRYEMIPRGAYSLAIQLPTAPQNVEKVEAGLWAEIARLQDQGPSAEDLDKVKQALLQGYRKSMRENGYWLQTMQTAVLEGSDVHDILTLEQRVDAVTAARVQAAARRFLNRQQYVEMVLEPEA</sequence>
<evidence type="ECO:0000256" key="6">
    <source>
        <dbReference type="ARBA" id="ARBA00022833"/>
    </source>
</evidence>
<proteinExistence type="inferred from homology"/>
<keyword evidence="13" id="KW-1185">Reference proteome</keyword>
<feature type="domain" description="Peptidase M16 N-terminal" evidence="10">
    <location>
        <begin position="76"/>
        <end position="194"/>
    </location>
</feature>
<evidence type="ECO:0000256" key="4">
    <source>
        <dbReference type="ARBA" id="ARBA00022723"/>
    </source>
</evidence>
<evidence type="ECO:0000256" key="9">
    <source>
        <dbReference type="SAM" id="SignalP"/>
    </source>
</evidence>
<dbReference type="GO" id="GO:0046872">
    <property type="term" value="F:metal ion binding"/>
    <property type="evidence" value="ECO:0007669"/>
    <property type="project" value="UniProtKB-KW"/>
</dbReference>
<evidence type="ECO:0000313" key="12">
    <source>
        <dbReference type="EMBL" id="QJE00456.1"/>
    </source>
</evidence>
<dbReference type="Gene3D" id="3.30.830.10">
    <property type="entry name" value="Metalloenzyme, LuxS/M16 peptidase-like"/>
    <property type="match status" value="4"/>
</dbReference>
<evidence type="ECO:0000256" key="5">
    <source>
        <dbReference type="ARBA" id="ARBA00022801"/>
    </source>
</evidence>
<keyword evidence="4" id="KW-0479">Metal-binding</keyword>
<dbReference type="Pfam" id="PF00675">
    <property type="entry name" value="Peptidase_M16"/>
    <property type="match status" value="1"/>
</dbReference>
<dbReference type="InterPro" id="IPR011765">
    <property type="entry name" value="Pept_M16_N"/>
</dbReference>
<evidence type="ECO:0000313" key="13">
    <source>
        <dbReference type="Proteomes" id="UP000502415"/>
    </source>
</evidence>
<dbReference type="InterPro" id="IPR011249">
    <property type="entry name" value="Metalloenz_LuxS/M16"/>
</dbReference>
<evidence type="ECO:0000256" key="3">
    <source>
        <dbReference type="ARBA" id="ARBA00022670"/>
    </source>
</evidence>
<dbReference type="PANTHER" id="PTHR43690">
    <property type="entry name" value="NARDILYSIN"/>
    <property type="match status" value="1"/>
</dbReference>
<gene>
    <name evidence="12" type="ORF">HH212_10855</name>
</gene>
<dbReference type="GO" id="GO:0004222">
    <property type="term" value="F:metalloendopeptidase activity"/>
    <property type="evidence" value="ECO:0007669"/>
    <property type="project" value="InterPro"/>
</dbReference>
<feature type="domain" description="Peptidase M16 C-terminal" evidence="11">
    <location>
        <begin position="237"/>
        <end position="417"/>
    </location>
</feature>
<dbReference type="Proteomes" id="UP000502415">
    <property type="component" value="Chromosome"/>
</dbReference>
<dbReference type="AlphaFoldDB" id="A0A7Z2VWC7"/>
<dbReference type="InterPro" id="IPR007863">
    <property type="entry name" value="Peptidase_M16_C"/>
</dbReference>
<accession>A0A7Z2VWC7</accession>
<keyword evidence="5" id="KW-0378">Hydrolase</keyword>
<feature type="domain" description="Peptidase M16 C-terminal" evidence="11">
    <location>
        <begin position="726"/>
        <end position="896"/>
    </location>
</feature>
<keyword evidence="7" id="KW-0482">Metalloprotease</keyword>
<dbReference type="InterPro" id="IPR001431">
    <property type="entry name" value="Pept_M16_Zn_BS"/>
</dbReference>
<dbReference type="KEGG" id="mfy:HH212_10855"/>
<feature type="signal peptide" evidence="9">
    <location>
        <begin position="1"/>
        <end position="34"/>
    </location>
</feature>
<evidence type="ECO:0000256" key="1">
    <source>
        <dbReference type="ARBA" id="ARBA00001947"/>
    </source>
</evidence>
<dbReference type="InterPro" id="IPR050626">
    <property type="entry name" value="Peptidase_M16"/>
</dbReference>
<dbReference type="SUPFAM" id="SSF63411">
    <property type="entry name" value="LuxS/MPP-like metallohydrolase"/>
    <property type="match status" value="4"/>
</dbReference>
<evidence type="ECO:0000256" key="2">
    <source>
        <dbReference type="ARBA" id="ARBA00007261"/>
    </source>
</evidence>
<keyword evidence="6" id="KW-0862">Zinc</keyword>
<evidence type="ECO:0000256" key="8">
    <source>
        <dbReference type="RuleBase" id="RU004447"/>
    </source>
</evidence>
<dbReference type="RefSeq" id="WP_170202488.1">
    <property type="nucleotide sequence ID" value="NZ_CP051685.1"/>
</dbReference>
<dbReference type="EMBL" id="CP051685">
    <property type="protein sequence ID" value="QJE00456.1"/>
    <property type="molecule type" value="Genomic_DNA"/>
</dbReference>
<keyword evidence="3" id="KW-0645">Protease</keyword>
<dbReference type="PROSITE" id="PS00143">
    <property type="entry name" value="INSULINASE"/>
    <property type="match status" value="1"/>
</dbReference>
<dbReference type="GO" id="GO:0006508">
    <property type="term" value="P:proteolysis"/>
    <property type="evidence" value="ECO:0007669"/>
    <property type="project" value="UniProtKB-KW"/>
</dbReference>
<reference evidence="12 13" key="1">
    <citation type="submission" date="2020-04" db="EMBL/GenBank/DDBJ databases">
        <title>Genome sequencing of novel species.</title>
        <authorList>
            <person name="Heo J."/>
            <person name="Kim S.-J."/>
            <person name="Kim J.-S."/>
            <person name="Hong S.-B."/>
            <person name="Kwon S.-W."/>
        </authorList>
    </citation>
    <scope>NUCLEOTIDE SEQUENCE [LARGE SCALE GENOMIC DNA]</scope>
    <source>
        <strain evidence="12 13">GN2-R2</strain>
    </source>
</reference>
<keyword evidence="9" id="KW-0732">Signal</keyword>
<comment type="similarity">
    <text evidence="2 8">Belongs to the peptidase M16 family.</text>
</comment>
<comment type="cofactor">
    <cofactor evidence="1">
        <name>Zn(2+)</name>
        <dbReference type="ChEBI" id="CHEBI:29105"/>
    </cofactor>
</comment>
<dbReference type="Pfam" id="PF05193">
    <property type="entry name" value="Peptidase_M16_C"/>
    <property type="match status" value="2"/>
</dbReference>
<dbReference type="PANTHER" id="PTHR43690:SF34">
    <property type="entry name" value="ZINC PROTEASE PQQL-LIKE"/>
    <property type="match status" value="1"/>
</dbReference>